<keyword evidence="1 3" id="KW-0175">Coiled coil</keyword>
<evidence type="ECO:0000313" key="7">
    <source>
        <dbReference type="Proteomes" id="UP001153555"/>
    </source>
</evidence>
<gene>
    <name evidence="6" type="ORF">SHERM_14489</name>
</gene>
<evidence type="ECO:0000256" key="2">
    <source>
        <dbReference type="ARBA" id="ARBA00038006"/>
    </source>
</evidence>
<name>A0A9N7MRI8_STRHE</name>
<dbReference type="GO" id="GO:0051015">
    <property type="term" value="F:actin filament binding"/>
    <property type="evidence" value="ECO:0007669"/>
    <property type="project" value="TreeGrafter"/>
</dbReference>
<feature type="coiled-coil region" evidence="3">
    <location>
        <begin position="343"/>
        <end position="482"/>
    </location>
</feature>
<protein>
    <submittedName>
        <fullName evidence="6">Protein NETWORKED 1A</fullName>
    </submittedName>
</protein>
<evidence type="ECO:0000256" key="1">
    <source>
        <dbReference type="ARBA" id="ARBA00023054"/>
    </source>
</evidence>
<comment type="caution">
    <text evidence="6">The sequence shown here is derived from an EMBL/GenBank/DDBJ whole genome shotgun (WGS) entry which is preliminary data.</text>
</comment>
<feature type="coiled-coil region" evidence="3">
    <location>
        <begin position="986"/>
        <end position="1034"/>
    </location>
</feature>
<feature type="compositionally biased region" description="Basic and acidic residues" evidence="4">
    <location>
        <begin position="105"/>
        <end position="115"/>
    </location>
</feature>
<dbReference type="PANTHER" id="PTHR32258:SF6">
    <property type="entry name" value="PROTEIN NETWORKED 1A"/>
    <property type="match status" value="1"/>
</dbReference>
<dbReference type="InterPro" id="IPR011684">
    <property type="entry name" value="NAB"/>
</dbReference>
<evidence type="ECO:0000313" key="6">
    <source>
        <dbReference type="EMBL" id="CAA0814176.1"/>
    </source>
</evidence>
<accession>A0A9N7MRI8</accession>
<feature type="coiled-coil region" evidence="3">
    <location>
        <begin position="1196"/>
        <end position="1230"/>
    </location>
</feature>
<feature type="coiled-coil region" evidence="3">
    <location>
        <begin position="182"/>
        <end position="265"/>
    </location>
</feature>
<proteinExistence type="inferred from homology"/>
<dbReference type="PANTHER" id="PTHR32258">
    <property type="entry name" value="PROTEIN NETWORKED 4A"/>
    <property type="match status" value="1"/>
</dbReference>
<reference evidence="6" key="1">
    <citation type="submission" date="2019-12" db="EMBL/GenBank/DDBJ databases">
        <authorList>
            <person name="Scholes J."/>
        </authorList>
    </citation>
    <scope>NUCLEOTIDE SEQUENCE</scope>
</reference>
<dbReference type="InterPro" id="IPR051861">
    <property type="entry name" value="NET_actin-binding_domain"/>
</dbReference>
<comment type="similarity">
    <text evidence="2">Belongs to the NET family.</text>
</comment>
<feature type="coiled-coil region" evidence="3">
    <location>
        <begin position="1259"/>
        <end position="1342"/>
    </location>
</feature>
<dbReference type="OrthoDB" id="10255522at2759"/>
<sequence length="1775" mass="204165">MYSWWWDSHNTPKNSKWLQENLTDIDSKVKSMIKLIEEDADSFARRAEMYYKKRPELMKLVEEFYRAYRALAERYNHATGELRHCQQTIAKAFPDEVPFELVEDSHLPSPSHERVGPGPESGPSEMAFPANTLLNTEDILENNAHRPSPSEGEPRKRGLKQLPEMFRAEKAGARDQNLEVKVLNEIDRVKKAENEVECLKKALADMKAEKEDVLSQYKTCLEKLSEIENELNNAQNDSKRLGEKASLAEIEVQTLKEALVQFEVEKIAQMIRQNDYLEKISHLEAMASRYQEDMRGLDSRACEAESESRNLKDEISRLEMEKGMVVCQYKQCLEKIKDLEFVISSNENEAGLLKQQAEKAENEVFELKRALADLNKEKEDMAIEYKQCLEKMAELEEDLSSAKTNIERLNNEVLSGNEKLKNVEKKCASVEASNKSLRVEADNLVKKIAIKDQELLGKQEQLEKLEALLEDEHSRHAQVKATLESLQNLHSRSQDDQKVLASEINNVVRTLKDVEVCKNELEVEIEKVKDENGNLRQTIMSSSISMEKMQNEIIGLREIRDRLGNEVSVHVNVTASLQEEMFCLKKEIEGLNKTYRELVEQVEAAGLNPKCVEDSLKSLRDESSTLRQKCEHEYVEKEILSKRLEEIEGALKKNLIAESTLSDLNAELAVSRREVKELQESSDLLRGEKGNLVVEKASILSQLQAMTDNMQNLLGKNAVLEDTLCEAKIELQGLREKSKGLEEICQMLKNERSFLLSERDTLVLKLENVENMLKSLEKQFTGLEIKYADVKREKEAMHCQVEKLKVSLCEEKQERKYTQLESEMRLAGLEKIIHLLQEENKWKKKESEDELDKSLKAQFEISILQKFIKDMEEKNCALIIECQKHVEASRLAEKLISELEGESLEQQVEAELLLDEIERLRLGIYGIFKSMESGPSCVIEDIKVQNEQTLVHHILVSIEDLKSCASRNEDEKQQLIVENSVLLALLEQVESKGHEIESHKALLEKESKIMAEKLNFVEKEKEELLEINKLLKSNVTKNLQEAALYQDELESLCDKQADLQKAYHLLHESYSRVNEENTHLLKKIYELKEEKFQVNQHNDAILMELLAADNQNAALRSFGREKIVELKSILKDLNRQHDVSTRLEEEMNELREKLELHEAGNLVLKDFVCRLERDMQEAMEGNVKMKKEIINGKESIRQTEAKLLDTESKLEAAEKSNLDLSQTVDELKTDIVESFEIRKRLEKNVFELSENNSYQKKEIESLHMANENLESEIVFLRQEVEENTVRERTLSNELQEMSNEFELWEAEASTFCFDLQVSSINEVLLKDKVQELSEVCETLEHEHEVKISEIEMMKGKICSMENEVCGLKSQLHAYAPVIASLREDIAILEHNALLHAKFKVAYGQETLAFKVSPHASQDSSQILPEDQSLLSLQNLQMRVKAVGKMMQETNKPAVWRRSNSDIIQEFSFIEIDHQLKPRKKKVSTNESSDSPKSHRPKFKSSETRNAALMKDIPLDQVSNNSSWRGTRNKNSKASSDDLMLELWETTEDGNKFANDNTARNPYENEEGKSLLLPLTDSDVEKELAVDRLKLSSTRKLEPDNDAKILEKLASDAQKLEILWTTLESLRRKLETNKKSRKVKKSDFQAVREQLEDAEDSVVHLVDLNGQLVKNIEYCPRDEMNEALRMWKMKVAEQAQKGSEKIEDLQLGLQKIQHVLLRMEEEKKKNNKGKVKFLRSKSIISRDFVDNGKTNSGRSKKGPRCGCFKQSTSRNIAEGS</sequence>
<feature type="region of interest" description="Disordered" evidence="4">
    <location>
        <begin position="1477"/>
        <end position="1535"/>
    </location>
</feature>
<feature type="domain" description="NAB" evidence="5">
    <location>
        <begin position="2"/>
        <end position="82"/>
    </location>
</feature>
<feature type="region of interest" description="Disordered" evidence="4">
    <location>
        <begin position="105"/>
        <end position="128"/>
    </location>
</feature>
<dbReference type="Gene3D" id="1.10.287.1490">
    <property type="match status" value="1"/>
</dbReference>
<evidence type="ECO:0000256" key="4">
    <source>
        <dbReference type="SAM" id="MobiDB-lite"/>
    </source>
</evidence>
<dbReference type="GO" id="GO:0005886">
    <property type="term" value="C:plasma membrane"/>
    <property type="evidence" value="ECO:0007669"/>
    <property type="project" value="TreeGrafter"/>
</dbReference>
<dbReference type="PROSITE" id="PS51774">
    <property type="entry name" value="NAB"/>
    <property type="match status" value="1"/>
</dbReference>
<evidence type="ECO:0000259" key="5">
    <source>
        <dbReference type="PROSITE" id="PS51774"/>
    </source>
</evidence>
<dbReference type="EMBL" id="CACSLK010012206">
    <property type="protein sequence ID" value="CAA0814176.1"/>
    <property type="molecule type" value="Genomic_DNA"/>
</dbReference>
<dbReference type="SUPFAM" id="SSF57997">
    <property type="entry name" value="Tropomyosin"/>
    <property type="match status" value="1"/>
</dbReference>
<keyword evidence="7" id="KW-1185">Reference proteome</keyword>
<feature type="coiled-coil region" evidence="3">
    <location>
        <begin position="1133"/>
        <end position="1160"/>
    </location>
</feature>
<feature type="region of interest" description="Disordered" evidence="4">
    <location>
        <begin position="1743"/>
        <end position="1775"/>
    </location>
</feature>
<evidence type="ECO:0000256" key="3">
    <source>
        <dbReference type="SAM" id="Coils"/>
    </source>
</evidence>
<feature type="coiled-coil region" evidence="3">
    <location>
        <begin position="511"/>
        <end position="605"/>
    </location>
</feature>
<feature type="compositionally biased region" description="Polar residues" evidence="4">
    <location>
        <begin position="1516"/>
        <end position="1525"/>
    </location>
</feature>
<dbReference type="Proteomes" id="UP001153555">
    <property type="component" value="Unassembled WGS sequence"/>
</dbReference>
<organism evidence="6 7">
    <name type="scientific">Striga hermonthica</name>
    <name type="common">Purple witchweed</name>
    <name type="synonym">Buchnera hermonthica</name>
    <dbReference type="NCBI Taxonomy" id="68872"/>
    <lineage>
        <taxon>Eukaryota</taxon>
        <taxon>Viridiplantae</taxon>
        <taxon>Streptophyta</taxon>
        <taxon>Embryophyta</taxon>
        <taxon>Tracheophyta</taxon>
        <taxon>Spermatophyta</taxon>
        <taxon>Magnoliopsida</taxon>
        <taxon>eudicotyledons</taxon>
        <taxon>Gunneridae</taxon>
        <taxon>Pentapetalae</taxon>
        <taxon>asterids</taxon>
        <taxon>lamiids</taxon>
        <taxon>Lamiales</taxon>
        <taxon>Orobanchaceae</taxon>
        <taxon>Buchnereae</taxon>
        <taxon>Striga</taxon>
    </lineage>
</organism>
<feature type="coiled-coil region" evidence="3">
    <location>
        <begin position="661"/>
        <end position="793"/>
    </location>
</feature>
<dbReference type="Pfam" id="PF07765">
    <property type="entry name" value="KIP1"/>
    <property type="match status" value="1"/>
</dbReference>
<feature type="compositionally biased region" description="Polar residues" evidence="4">
    <location>
        <begin position="1764"/>
        <end position="1775"/>
    </location>
</feature>